<protein>
    <submittedName>
        <fullName evidence="3">SWIM zinc finger domain protein</fullName>
    </submittedName>
</protein>
<dbReference type="InterPro" id="IPR007527">
    <property type="entry name" value="Znf_SWIM"/>
</dbReference>
<evidence type="ECO:0000313" key="3">
    <source>
        <dbReference type="EMBL" id="EKY00928.1"/>
    </source>
</evidence>
<evidence type="ECO:0000256" key="1">
    <source>
        <dbReference type="PROSITE-ProRule" id="PRU00325"/>
    </source>
</evidence>
<evidence type="ECO:0000313" key="4">
    <source>
        <dbReference type="Proteomes" id="UP000010408"/>
    </source>
</evidence>
<feature type="domain" description="SWIM-type" evidence="2">
    <location>
        <begin position="58"/>
        <end position="96"/>
    </location>
</feature>
<proteinExistence type="predicted"/>
<dbReference type="HOGENOM" id="CLU_583762_0_0_10"/>
<dbReference type="RefSeq" id="WP_005467341.1">
    <property type="nucleotide sequence ID" value="NZ_KB291031.1"/>
</dbReference>
<keyword evidence="1" id="KW-0863">Zinc-finger</keyword>
<comment type="caution">
    <text evidence="3">The sequence shown here is derived from an EMBL/GenBank/DDBJ whole genome shotgun (WGS) entry which is preliminary data.</text>
</comment>
<keyword evidence="1" id="KW-0862">Zinc</keyword>
<dbReference type="PATRIC" id="fig|1127696.3.peg.1150"/>
<name>L1NC36_9PORP</name>
<evidence type="ECO:0000259" key="2">
    <source>
        <dbReference type="PROSITE" id="PS50966"/>
    </source>
</evidence>
<reference evidence="3 4" key="1">
    <citation type="submission" date="2012-05" db="EMBL/GenBank/DDBJ databases">
        <authorList>
            <person name="Weinstock G."/>
            <person name="Sodergren E."/>
            <person name="Lobos E.A."/>
            <person name="Fulton L."/>
            <person name="Fulton R."/>
            <person name="Courtney L."/>
            <person name="Fronick C."/>
            <person name="O'Laughlin M."/>
            <person name="Godfrey J."/>
            <person name="Wilson R.M."/>
            <person name="Miner T."/>
            <person name="Farmer C."/>
            <person name="Delehaunty K."/>
            <person name="Cordes M."/>
            <person name="Minx P."/>
            <person name="Tomlinson C."/>
            <person name="Chen J."/>
            <person name="Wollam A."/>
            <person name="Pepin K.H."/>
            <person name="Bhonagiri V."/>
            <person name="Zhang X."/>
            <person name="Suruliraj S."/>
            <person name="Warren W."/>
            <person name="Mitreva M."/>
            <person name="Mardis E.R."/>
            <person name="Wilson R.K."/>
        </authorList>
    </citation>
    <scope>NUCLEOTIDE SEQUENCE [LARGE SCALE GENOMIC DNA]</scope>
    <source>
        <strain evidence="3 4">F0037</strain>
    </source>
</reference>
<dbReference type="STRING" id="1127696.HMPREF9134_01276"/>
<dbReference type="eggNOG" id="COG0553">
    <property type="taxonomic scope" value="Bacteria"/>
</dbReference>
<dbReference type="AlphaFoldDB" id="L1NC36"/>
<keyword evidence="1" id="KW-0479">Metal-binding</keyword>
<organism evidence="3 4">
    <name type="scientific">Porphyromonas catoniae F0037</name>
    <dbReference type="NCBI Taxonomy" id="1127696"/>
    <lineage>
        <taxon>Bacteria</taxon>
        <taxon>Pseudomonadati</taxon>
        <taxon>Bacteroidota</taxon>
        <taxon>Bacteroidia</taxon>
        <taxon>Bacteroidales</taxon>
        <taxon>Porphyromonadaceae</taxon>
        <taxon>Porphyromonas</taxon>
    </lineage>
</organism>
<dbReference type="GO" id="GO:0008270">
    <property type="term" value="F:zinc ion binding"/>
    <property type="evidence" value="ECO:0007669"/>
    <property type="project" value="UniProtKB-KW"/>
</dbReference>
<accession>L1NC36</accession>
<dbReference type="PROSITE" id="PS50966">
    <property type="entry name" value="ZF_SWIM"/>
    <property type="match status" value="1"/>
</dbReference>
<dbReference type="Proteomes" id="UP000010408">
    <property type="component" value="Unassembled WGS sequence"/>
</dbReference>
<dbReference type="EMBL" id="AMEQ01000035">
    <property type="protein sequence ID" value="EKY00928.1"/>
    <property type="molecule type" value="Genomic_DNA"/>
</dbReference>
<sequence length="468" mass="54329">MKLGNRLSNKICPENMTVEEWQVALRRENARESDFQVDHLDKNRIWGDYLVSSGTGRYRVAFRGVQSDRNFCSCLDFRTNGLGTCKHLEAVTLYLQDHVPGYPWAGLTYTPEYTSIYVSYKGGRSIRVRIGTAYQAEYQRLFAQYFDEEGVLPPSQYIHLESICQQAQAISASFRCYDDVHEFATECLHQEQWKAELRATYPERAIPWNKHTVVEEFSAVEHLLYDLCYEGYGFIVGTKHPFYMHLIARLVEEVYQGEEQREKGYVIVNNETDVLVWQAVLFEYSEYVHLPVQVVSQEQFVKIQIPQGTKSTFVYVHDADCLKEWKNPVSLALKKLEVKHLYMHVDTLNHLTPVQLSSILQHVNPFIIGPFYKFIHTYRPLFPLTEDAELLPLEMKPFTFFATQRIQAAVALPTSGDEQTIRILPVDDERTPEHKVNRLFTLFAEILEDPDATLLLRTKILSLTQPDH</sequence>
<gene>
    <name evidence="3" type="ORF">HMPREF9134_01276</name>
</gene>